<gene>
    <name evidence="2" type="ORF">LCGC14_1916780</name>
</gene>
<organism evidence="2">
    <name type="scientific">marine sediment metagenome</name>
    <dbReference type="NCBI Taxonomy" id="412755"/>
    <lineage>
        <taxon>unclassified sequences</taxon>
        <taxon>metagenomes</taxon>
        <taxon>ecological metagenomes</taxon>
    </lineage>
</organism>
<comment type="caution">
    <text evidence="2">The sequence shown here is derived from an EMBL/GenBank/DDBJ whole genome shotgun (WGS) entry which is preliminary data.</text>
</comment>
<reference evidence="2" key="1">
    <citation type="journal article" date="2015" name="Nature">
        <title>Complex archaea that bridge the gap between prokaryotes and eukaryotes.</title>
        <authorList>
            <person name="Spang A."/>
            <person name="Saw J.H."/>
            <person name="Jorgensen S.L."/>
            <person name="Zaremba-Niedzwiedzka K."/>
            <person name="Martijn J."/>
            <person name="Lind A.E."/>
            <person name="van Eijk R."/>
            <person name="Schleper C."/>
            <person name="Guy L."/>
            <person name="Ettema T.J."/>
        </authorList>
    </citation>
    <scope>NUCLEOTIDE SEQUENCE</scope>
</reference>
<proteinExistence type="predicted"/>
<evidence type="ECO:0000313" key="2">
    <source>
        <dbReference type="EMBL" id="KKL89231.1"/>
    </source>
</evidence>
<sequence length="197" mass="20708">MATTEVTGTVDEQGGVLTVGEGKDAVKYVKETDLLTAKESLAGVQTKLDTADKTQSTAVTEAETKAETARQATIKVEADVERLTEEIKGAGDNKEKVTSLTTERDTAIEAGKTTATALLELRREVIVTSYGVPKETVAEKTLDELKTFEEALKSVGALKSAGNLAIGGDSGNGASALEGVPPMELARRGYESSNKSR</sequence>
<accession>A0A0F9GFA1</accession>
<protein>
    <submittedName>
        <fullName evidence="2">Uncharacterized protein</fullName>
    </submittedName>
</protein>
<feature type="region of interest" description="Disordered" evidence="1">
    <location>
        <begin position="164"/>
        <end position="197"/>
    </location>
</feature>
<dbReference type="AlphaFoldDB" id="A0A0F9GFA1"/>
<name>A0A0F9GFA1_9ZZZZ</name>
<evidence type="ECO:0000256" key="1">
    <source>
        <dbReference type="SAM" id="MobiDB-lite"/>
    </source>
</evidence>
<dbReference type="EMBL" id="LAZR01020344">
    <property type="protein sequence ID" value="KKL89231.1"/>
    <property type="molecule type" value="Genomic_DNA"/>
</dbReference>